<gene>
    <name evidence="2" type="ORF">g.32366</name>
</gene>
<evidence type="ECO:0000313" key="2">
    <source>
        <dbReference type="EMBL" id="JAT74741.1"/>
    </source>
</evidence>
<feature type="region of interest" description="Disordered" evidence="1">
    <location>
        <begin position="27"/>
        <end position="53"/>
    </location>
</feature>
<reference evidence="2" key="1">
    <citation type="submission" date="2015-08" db="EMBL/GenBank/DDBJ databases">
        <authorList>
            <person name="Babu N.S."/>
            <person name="Beckwith C.J."/>
            <person name="Beseler K.G."/>
            <person name="Brison A."/>
            <person name="Carone J.V."/>
            <person name="Caskin T.P."/>
            <person name="Diamond M."/>
            <person name="Durham M.E."/>
            <person name="Foxe J.M."/>
            <person name="Go M."/>
            <person name="Henderson B.A."/>
            <person name="Jones I.B."/>
            <person name="McGettigan J.A."/>
            <person name="Micheletti S.J."/>
            <person name="Nasrallah M.E."/>
            <person name="Ortiz D."/>
            <person name="Piller C.R."/>
            <person name="Privatt S.R."/>
            <person name="Schneider S.L."/>
            <person name="Sharp S."/>
            <person name="Smith T.C."/>
            <person name="Stanton J.D."/>
            <person name="Ullery H.E."/>
            <person name="Wilson R.J."/>
            <person name="Serrano M.G."/>
            <person name="Buck G."/>
            <person name="Lee V."/>
            <person name="Wang Y."/>
            <person name="Carvalho R."/>
            <person name="Voegtly L."/>
            <person name="Shi R."/>
            <person name="Duckworth R."/>
            <person name="Johnson A."/>
            <person name="Loviza R."/>
            <person name="Walstead R."/>
            <person name="Shah Z."/>
            <person name="Kiflezghi M."/>
            <person name="Wade K."/>
            <person name="Ball S.L."/>
            <person name="Bradley K.W."/>
            <person name="Asai D.J."/>
            <person name="Bowman C.A."/>
            <person name="Russell D.A."/>
            <person name="Pope W.H."/>
            <person name="Jacobs-Sera D."/>
            <person name="Hendrix R.W."/>
            <person name="Hatfull G.F."/>
        </authorList>
    </citation>
    <scope>NUCLEOTIDE SEQUENCE</scope>
</reference>
<protein>
    <submittedName>
        <fullName evidence="2">Uncharacterized protein</fullName>
    </submittedName>
</protein>
<accession>A0A1D2A6Q3</accession>
<dbReference type="AlphaFoldDB" id="A0A1D2A6Q3"/>
<organism evidence="2">
    <name type="scientific">Auxenochlorella protothecoides</name>
    <name type="common">Green microalga</name>
    <name type="synonym">Chlorella protothecoides</name>
    <dbReference type="NCBI Taxonomy" id="3075"/>
    <lineage>
        <taxon>Eukaryota</taxon>
        <taxon>Viridiplantae</taxon>
        <taxon>Chlorophyta</taxon>
        <taxon>core chlorophytes</taxon>
        <taxon>Trebouxiophyceae</taxon>
        <taxon>Chlorellales</taxon>
        <taxon>Chlorellaceae</taxon>
        <taxon>Auxenochlorella</taxon>
    </lineage>
</organism>
<evidence type="ECO:0000256" key="1">
    <source>
        <dbReference type="SAM" id="MobiDB-lite"/>
    </source>
</evidence>
<feature type="region of interest" description="Disordered" evidence="1">
    <location>
        <begin position="81"/>
        <end position="172"/>
    </location>
</feature>
<proteinExistence type="predicted"/>
<sequence length="369" mass="38116">RGDAGCAESGTHIPGLQRSIQTVVKAAGIGSRSPPKSTPNPSASTAQGDGRCSAATGACRLARPSRVLAPAHARYGAAVLPPARSPVPLGVGREAGRPLLQPGRPGAVSSSPVPAFAQPPALDPATGPGQEPGAGRGGRRGRGGPGGHRRDRAGWRGTAGLTPGRGDVAGSTGRHAGVRWTGAHRWASPVLPFPAHPGLVSWQRRGVSCVLTGELSSLYIWGLAWRLSFVASSVEAVSSVALPGALGPPPPPQAARLTEATKKSGRCARTATTSTFCHLWECRPGGSPAYRVSRHRGTSHQAHVKVGSDWDGLAVCRQSTASCTGKRFDRCFSKAESLPQSQDLCHERRWTAQGAACSILLDMALVKAA</sequence>
<feature type="non-terminal residue" evidence="2">
    <location>
        <position position="1"/>
    </location>
</feature>
<name>A0A1D2A6Q3_AUXPR</name>
<feature type="compositionally biased region" description="Basic residues" evidence="1">
    <location>
        <begin position="137"/>
        <end position="151"/>
    </location>
</feature>
<dbReference type="EMBL" id="GDKF01003881">
    <property type="protein sequence ID" value="JAT74741.1"/>
    <property type="molecule type" value="Transcribed_RNA"/>
</dbReference>